<proteinExistence type="predicted"/>
<protein>
    <submittedName>
        <fullName evidence="1">Uncharacterized protein</fullName>
    </submittedName>
</protein>
<dbReference type="EMBL" id="AJMV01000057">
    <property type="protein sequence ID" value="EIG27505.1"/>
    <property type="molecule type" value="Genomic_DNA"/>
</dbReference>
<dbReference type="AlphaFoldDB" id="I2NNU4"/>
<gene>
    <name evidence="1" type="ORF">HMPREF9971_0498</name>
</gene>
<dbReference type="PATRIC" id="fig|1095733.3.peg.743"/>
<name>I2NNU4_STRPA</name>
<evidence type="ECO:0000313" key="1">
    <source>
        <dbReference type="EMBL" id="EIG27505.1"/>
    </source>
</evidence>
<sequence>MGYVLIMDTEGKEAKLAYIRSKMSQIEKVIAGLNGVTTKVDYILVSDENIKASYHLAGKKYQTLTEDEENILKNIESVFNNKRSTIIEELNAKYRELQSEAAMLL</sequence>
<reference evidence="1 2" key="1">
    <citation type="submission" date="2012-04" db="EMBL/GenBank/DDBJ databases">
        <authorList>
            <person name="Harkins D.M."/>
            <person name="Madupu R."/>
            <person name="Durkin A.S."/>
            <person name="Torralba M."/>
            <person name="Methe B."/>
            <person name="Sutton G.G."/>
            <person name="Nelson K.E."/>
        </authorList>
    </citation>
    <scope>NUCLEOTIDE SEQUENCE [LARGE SCALE GENOMIC DNA]</scope>
    <source>
        <strain evidence="1 2">F0449</strain>
    </source>
</reference>
<evidence type="ECO:0000313" key="2">
    <source>
        <dbReference type="Proteomes" id="UP000003357"/>
    </source>
</evidence>
<accession>I2NNU4</accession>
<dbReference type="Proteomes" id="UP000003357">
    <property type="component" value="Unassembled WGS sequence"/>
</dbReference>
<comment type="caution">
    <text evidence="1">The sequence shown here is derived from an EMBL/GenBank/DDBJ whole genome shotgun (WGS) entry which is preliminary data.</text>
</comment>
<dbReference type="RefSeq" id="WP_003016132.1">
    <property type="nucleotide sequence ID" value="NZ_AJMV01000057.1"/>
</dbReference>
<organism evidence="1 2">
    <name type="scientific">Streptococcus parasanguinis F0449</name>
    <dbReference type="NCBI Taxonomy" id="1095733"/>
    <lineage>
        <taxon>Bacteria</taxon>
        <taxon>Bacillati</taxon>
        <taxon>Bacillota</taxon>
        <taxon>Bacilli</taxon>
        <taxon>Lactobacillales</taxon>
        <taxon>Streptococcaceae</taxon>
        <taxon>Streptococcus</taxon>
    </lineage>
</organism>